<evidence type="ECO:0000256" key="6">
    <source>
        <dbReference type="ARBA" id="ARBA00023004"/>
    </source>
</evidence>
<gene>
    <name evidence="10" type="ORF">B0T14DRAFT_525796</name>
</gene>
<dbReference type="Pfam" id="PF00067">
    <property type="entry name" value="p450"/>
    <property type="match status" value="1"/>
</dbReference>
<comment type="cofactor">
    <cofactor evidence="1 7">
        <name>heme</name>
        <dbReference type="ChEBI" id="CHEBI:30413"/>
    </cofactor>
</comment>
<evidence type="ECO:0000256" key="5">
    <source>
        <dbReference type="ARBA" id="ARBA00023002"/>
    </source>
</evidence>
<dbReference type="GO" id="GO:0004497">
    <property type="term" value="F:monooxygenase activity"/>
    <property type="evidence" value="ECO:0007669"/>
    <property type="project" value="UniProtKB-KW"/>
</dbReference>
<evidence type="ECO:0000256" key="4">
    <source>
        <dbReference type="ARBA" id="ARBA00022723"/>
    </source>
</evidence>
<dbReference type="InterPro" id="IPR001128">
    <property type="entry name" value="Cyt_P450"/>
</dbReference>
<comment type="similarity">
    <text evidence="2 8">Belongs to the cytochrome P450 family.</text>
</comment>
<feature type="signal peptide" evidence="9">
    <location>
        <begin position="1"/>
        <end position="21"/>
    </location>
</feature>
<organism evidence="10 11">
    <name type="scientific">Immersiella caudata</name>
    <dbReference type="NCBI Taxonomy" id="314043"/>
    <lineage>
        <taxon>Eukaryota</taxon>
        <taxon>Fungi</taxon>
        <taxon>Dikarya</taxon>
        <taxon>Ascomycota</taxon>
        <taxon>Pezizomycotina</taxon>
        <taxon>Sordariomycetes</taxon>
        <taxon>Sordariomycetidae</taxon>
        <taxon>Sordariales</taxon>
        <taxon>Lasiosphaeriaceae</taxon>
        <taxon>Immersiella</taxon>
    </lineage>
</organism>
<protein>
    <submittedName>
        <fullName evidence="10">Cytochrome P450</fullName>
    </submittedName>
</protein>
<evidence type="ECO:0000256" key="9">
    <source>
        <dbReference type="SAM" id="SignalP"/>
    </source>
</evidence>
<evidence type="ECO:0000313" key="10">
    <source>
        <dbReference type="EMBL" id="KAK0617757.1"/>
    </source>
</evidence>
<keyword evidence="8" id="KW-0503">Monooxygenase</keyword>
<evidence type="ECO:0000256" key="3">
    <source>
        <dbReference type="ARBA" id="ARBA00022617"/>
    </source>
</evidence>
<sequence length="505" mass="56701">MQTLTFTLSALGALLLHRLLNLYRGPLSHLPGPWYTKYTSLPLEYHRLTGTVTHWTHSLSLRYGPVVRLSPTRVALNDPAAWEEIHRIGAGFRKTAFHESIKLGPEQMLFGIRDVQKHRERRKLFARALGVGLLRENWEYKVREKAELAVTRIREEAEKGTADVLKWWRLMAGDVVAFLSFGESFDLLEDARGDNESAEEGGKGEGNGRDEYFEALDSAGVNILLDSLFPQFLLRGAGKVWKGLGKIVYANDVITERGAVAVKNLREVGGGRPNLFSNMLAEADKAREGDEKATLTDDAVRSEAAGFLLAGSDTTGMALTYMVWAVLRRLDLQRRMEAEVATLPLDFTDKDVEKLPLLNNVLDEVLRLYNPGSGNIIREVPGSGVTFHGHFIPASTIISTQQWTMVRDDKLFPDAEAFDETRFEHATDKQRRVAQPFGIGTRSCIGIHLAKMELRLATALFFRECKGIKISKDMTEDMMVQRMKFFTYPKANRCNITLVESLAQG</sequence>
<dbReference type="SUPFAM" id="SSF48264">
    <property type="entry name" value="Cytochrome P450"/>
    <property type="match status" value="1"/>
</dbReference>
<dbReference type="PROSITE" id="PS00086">
    <property type="entry name" value="CYTOCHROME_P450"/>
    <property type="match status" value="1"/>
</dbReference>
<evidence type="ECO:0000313" key="11">
    <source>
        <dbReference type="Proteomes" id="UP001175000"/>
    </source>
</evidence>
<dbReference type="GO" id="GO:0016705">
    <property type="term" value="F:oxidoreductase activity, acting on paired donors, with incorporation or reduction of molecular oxygen"/>
    <property type="evidence" value="ECO:0007669"/>
    <property type="project" value="InterPro"/>
</dbReference>
<dbReference type="PANTHER" id="PTHR24305">
    <property type="entry name" value="CYTOCHROME P450"/>
    <property type="match status" value="1"/>
</dbReference>
<dbReference type="GO" id="GO:0020037">
    <property type="term" value="F:heme binding"/>
    <property type="evidence" value="ECO:0007669"/>
    <property type="project" value="InterPro"/>
</dbReference>
<feature type="chain" id="PRO_5041382480" evidence="9">
    <location>
        <begin position="22"/>
        <end position="505"/>
    </location>
</feature>
<evidence type="ECO:0000256" key="2">
    <source>
        <dbReference type="ARBA" id="ARBA00010617"/>
    </source>
</evidence>
<dbReference type="InterPro" id="IPR036396">
    <property type="entry name" value="Cyt_P450_sf"/>
</dbReference>
<accession>A0AA39WLW5</accession>
<dbReference type="InterPro" id="IPR050121">
    <property type="entry name" value="Cytochrome_P450_monoxygenase"/>
</dbReference>
<dbReference type="PANTHER" id="PTHR24305:SF96">
    <property type="entry name" value="CYTOCHROME P450 MONOOXYGENASE STCB-RELATED"/>
    <property type="match status" value="1"/>
</dbReference>
<dbReference type="PRINTS" id="PR00463">
    <property type="entry name" value="EP450I"/>
</dbReference>
<dbReference type="EMBL" id="JAULSU010000005">
    <property type="protein sequence ID" value="KAK0617757.1"/>
    <property type="molecule type" value="Genomic_DNA"/>
</dbReference>
<name>A0AA39WLW5_9PEZI</name>
<comment type="caution">
    <text evidence="10">The sequence shown here is derived from an EMBL/GenBank/DDBJ whole genome shotgun (WGS) entry which is preliminary data.</text>
</comment>
<dbReference type="Gene3D" id="1.10.630.10">
    <property type="entry name" value="Cytochrome P450"/>
    <property type="match status" value="1"/>
</dbReference>
<evidence type="ECO:0000256" key="1">
    <source>
        <dbReference type="ARBA" id="ARBA00001971"/>
    </source>
</evidence>
<evidence type="ECO:0000256" key="7">
    <source>
        <dbReference type="PIRSR" id="PIRSR602401-1"/>
    </source>
</evidence>
<keyword evidence="11" id="KW-1185">Reference proteome</keyword>
<dbReference type="Proteomes" id="UP001175000">
    <property type="component" value="Unassembled WGS sequence"/>
</dbReference>
<dbReference type="InterPro" id="IPR002401">
    <property type="entry name" value="Cyt_P450_E_grp-I"/>
</dbReference>
<dbReference type="PRINTS" id="PR00385">
    <property type="entry name" value="P450"/>
</dbReference>
<feature type="binding site" description="axial binding residue" evidence="7">
    <location>
        <position position="444"/>
    </location>
    <ligand>
        <name>heme</name>
        <dbReference type="ChEBI" id="CHEBI:30413"/>
    </ligand>
    <ligandPart>
        <name>Fe</name>
        <dbReference type="ChEBI" id="CHEBI:18248"/>
    </ligandPart>
</feature>
<keyword evidence="4 7" id="KW-0479">Metal-binding</keyword>
<keyword evidence="6 7" id="KW-0408">Iron</keyword>
<keyword evidence="5 8" id="KW-0560">Oxidoreductase</keyword>
<dbReference type="GO" id="GO:0005506">
    <property type="term" value="F:iron ion binding"/>
    <property type="evidence" value="ECO:0007669"/>
    <property type="project" value="InterPro"/>
</dbReference>
<dbReference type="InterPro" id="IPR017972">
    <property type="entry name" value="Cyt_P450_CS"/>
</dbReference>
<keyword evidence="3 7" id="KW-0349">Heme</keyword>
<proteinExistence type="inferred from homology"/>
<dbReference type="AlphaFoldDB" id="A0AA39WLW5"/>
<reference evidence="10" key="1">
    <citation type="submission" date="2023-06" db="EMBL/GenBank/DDBJ databases">
        <title>Genome-scale phylogeny and comparative genomics of the fungal order Sordariales.</title>
        <authorList>
            <consortium name="Lawrence Berkeley National Laboratory"/>
            <person name="Hensen N."/>
            <person name="Bonometti L."/>
            <person name="Westerberg I."/>
            <person name="Brannstrom I.O."/>
            <person name="Guillou S."/>
            <person name="Cros-Aarteil S."/>
            <person name="Calhoun S."/>
            <person name="Haridas S."/>
            <person name="Kuo A."/>
            <person name="Mondo S."/>
            <person name="Pangilinan J."/>
            <person name="Riley R."/>
            <person name="Labutti K."/>
            <person name="Andreopoulos B."/>
            <person name="Lipzen A."/>
            <person name="Chen C."/>
            <person name="Yanf M."/>
            <person name="Daum C."/>
            <person name="Ng V."/>
            <person name="Clum A."/>
            <person name="Steindorff A."/>
            <person name="Ohm R."/>
            <person name="Martin F."/>
            <person name="Silar P."/>
            <person name="Natvig D."/>
            <person name="Lalanne C."/>
            <person name="Gautier V."/>
            <person name="Ament-Velasquez S.L."/>
            <person name="Kruys A."/>
            <person name="Hutchinson M.I."/>
            <person name="Powell A.J."/>
            <person name="Barry K."/>
            <person name="Miller A.N."/>
            <person name="Grigoriev I.V."/>
            <person name="Debuchy R."/>
            <person name="Gladieux P."/>
            <person name="Thoren M.H."/>
            <person name="Johannesson H."/>
        </authorList>
    </citation>
    <scope>NUCLEOTIDE SEQUENCE</scope>
    <source>
        <strain evidence="10">CBS 606.72</strain>
    </source>
</reference>
<keyword evidence="9" id="KW-0732">Signal</keyword>
<evidence type="ECO:0000256" key="8">
    <source>
        <dbReference type="RuleBase" id="RU000461"/>
    </source>
</evidence>